<dbReference type="EMBL" id="CM044701">
    <property type="protein sequence ID" value="KAI5682043.1"/>
    <property type="molecule type" value="Genomic_DNA"/>
</dbReference>
<evidence type="ECO:0000313" key="1">
    <source>
        <dbReference type="EMBL" id="KAI5682043.1"/>
    </source>
</evidence>
<sequence>MAAAISRRFLKSQIFSIFSSTNHHHHLSSTSRQFLIPSHSSHSLISSSSAPFERQLPFHKKFSNFDSNLGKSHGFSTLSQNPPFLIENFSLNPKSHQLIFGKSDRIVFRSYSTLISKDATLQKNYQILVRKWLSYEKPRHLSSSNDASSHQGKKENVSEYPSQNPDFKHQEITGPTVEKDVSALANETRQVLETMMKTMYSLSSALAVVGLIHLGLGAWISYITKSAPIFEVSMQSILAFGLPFSLAFMLRRALKPMYFFKKMEEQSRLQILTLTLQVAKQLNVLFVRVRGVSYLCIVGASIGLIYIALAR</sequence>
<evidence type="ECO:0000313" key="2">
    <source>
        <dbReference type="Proteomes" id="UP001060085"/>
    </source>
</evidence>
<dbReference type="Proteomes" id="UP001060085">
    <property type="component" value="Linkage Group LG01"/>
</dbReference>
<organism evidence="1 2">
    <name type="scientific">Catharanthus roseus</name>
    <name type="common">Madagascar periwinkle</name>
    <name type="synonym">Vinca rosea</name>
    <dbReference type="NCBI Taxonomy" id="4058"/>
    <lineage>
        <taxon>Eukaryota</taxon>
        <taxon>Viridiplantae</taxon>
        <taxon>Streptophyta</taxon>
        <taxon>Embryophyta</taxon>
        <taxon>Tracheophyta</taxon>
        <taxon>Spermatophyta</taxon>
        <taxon>Magnoliopsida</taxon>
        <taxon>eudicotyledons</taxon>
        <taxon>Gunneridae</taxon>
        <taxon>Pentapetalae</taxon>
        <taxon>asterids</taxon>
        <taxon>lamiids</taxon>
        <taxon>Gentianales</taxon>
        <taxon>Apocynaceae</taxon>
        <taxon>Rauvolfioideae</taxon>
        <taxon>Vinceae</taxon>
        <taxon>Catharanthinae</taxon>
        <taxon>Catharanthus</taxon>
    </lineage>
</organism>
<gene>
    <name evidence="1" type="ORF">M9H77_03271</name>
</gene>
<reference evidence="2" key="1">
    <citation type="journal article" date="2023" name="Nat. Plants">
        <title>Single-cell RNA sequencing provides a high-resolution roadmap for understanding the multicellular compartmentation of specialized metabolism.</title>
        <authorList>
            <person name="Sun S."/>
            <person name="Shen X."/>
            <person name="Li Y."/>
            <person name="Li Y."/>
            <person name="Wang S."/>
            <person name="Li R."/>
            <person name="Zhang H."/>
            <person name="Shen G."/>
            <person name="Guo B."/>
            <person name="Wei J."/>
            <person name="Xu J."/>
            <person name="St-Pierre B."/>
            <person name="Chen S."/>
            <person name="Sun C."/>
        </authorList>
    </citation>
    <scope>NUCLEOTIDE SEQUENCE [LARGE SCALE GENOMIC DNA]</scope>
</reference>
<proteinExistence type="predicted"/>
<protein>
    <submittedName>
        <fullName evidence="1">Uncharacterized protein</fullName>
    </submittedName>
</protein>
<comment type="caution">
    <text evidence="1">The sequence shown here is derived from an EMBL/GenBank/DDBJ whole genome shotgun (WGS) entry which is preliminary data.</text>
</comment>
<keyword evidence="2" id="KW-1185">Reference proteome</keyword>
<accession>A0ACC0CAN7</accession>
<name>A0ACC0CAN7_CATRO</name>